<dbReference type="Pfam" id="PF00185">
    <property type="entry name" value="OTCace"/>
    <property type="match status" value="1"/>
</dbReference>
<dbReference type="PANTHER" id="PTHR45753">
    <property type="entry name" value="ORNITHINE CARBAMOYLTRANSFERASE, MITOCHONDRIAL"/>
    <property type="match status" value="1"/>
</dbReference>
<evidence type="ECO:0000256" key="7">
    <source>
        <dbReference type="HAMAP-Rule" id="MF_00001"/>
    </source>
</evidence>
<feature type="binding site" evidence="7">
    <location>
        <position position="106"/>
    </location>
    <ligand>
        <name>carbamoyl phosphate</name>
        <dbReference type="ChEBI" id="CHEBI:58228"/>
    </ligand>
</feature>
<feature type="domain" description="Aspartate/ornithine carbamoyltransferase carbamoyl-P binding" evidence="9">
    <location>
        <begin position="5"/>
        <end position="147"/>
    </location>
</feature>
<dbReference type="InterPro" id="IPR036901">
    <property type="entry name" value="Asp/Orn_carbamoylTrfase_sf"/>
</dbReference>
<feature type="domain" description="Aspartate/ornithine carbamoyltransferase Asp/Orn-binding" evidence="8">
    <location>
        <begin position="153"/>
        <end position="299"/>
    </location>
</feature>
<feature type="binding site" evidence="7">
    <location>
        <position position="262"/>
    </location>
    <ligand>
        <name>carbamoyl phosphate</name>
        <dbReference type="ChEBI" id="CHEBI:58228"/>
    </ligand>
</feature>
<dbReference type="Pfam" id="PF02729">
    <property type="entry name" value="OTCace_N"/>
    <property type="match status" value="1"/>
</dbReference>
<dbReference type="InterPro" id="IPR006131">
    <property type="entry name" value="Asp_carbamoyltransf_Asp/Orn-bd"/>
</dbReference>
<evidence type="ECO:0000256" key="2">
    <source>
        <dbReference type="ARBA" id="ARBA00008896"/>
    </source>
</evidence>
<keyword evidence="4 7" id="KW-0665">Pyrimidine biosynthesis</keyword>
<evidence type="ECO:0000256" key="3">
    <source>
        <dbReference type="ARBA" id="ARBA00022679"/>
    </source>
</evidence>
<sequence>MFRKKDLLGLKDMTAEDITDILDRTVSMKEAFVGGRQLDRLSGKCVATLFYENSTRTRNSFETAARVLGARTMSISVATSSVQKGESLIDTGKTLDALRTDAIVIRHSMAGAPDLLAANVRASVINAGDGMNEHPTQSLLDLFTMREKFGTIKGLKVVLVGDVKHSRVARSNIWALSKLGAEAVVVAPYTLLPRGVEELGCEVSTDIEEAMIGANVVMGLRIQRERQKAGLFPSLAEYNAEFGITADRLYGICENALVMHPGPVNRGVELSGDVADSPNSAINEQVTNGVAVRMAVMDMLIGGR</sequence>
<protein>
    <recommendedName>
        <fullName evidence="7">Aspartate carbamoyltransferase</fullName>
        <ecNumber evidence="7">2.1.3.2</ecNumber>
    </recommendedName>
    <alternativeName>
        <fullName evidence="7">Aspartate transcarbamylase</fullName>
        <shortName evidence="7">ATCase</shortName>
    </alternativeName>
</protein>
<evidence type="ECO:0000256" key="1">
    <source>
        <dbReference type="ARBA" id="ARBA00004852"/>
    </source>
</evidence>
<evidence type="ECO:0000259" key="8">
    <source>
        <dbReference type="Pfam" id="PF00185"/>
    </source>
</evidence>
<evidence type="ECO:0000256" key="4">
    <source>
        <dbReference type="ARBA" id="ARBA00022975"/>
    </source>
</evidence>
<organism evidence="10 11">
    <name type="scientific">Candidatus Protoclostridium stercorigallinarum</name>
    <dbReference type="NCBI Taxonomy" id="2838741"/>
    <lineage>
        <taxon>Bacteria</taxon>
        <taxon>Bacillati</taxon>
        <taxon>Bacillota</taxon>
        <taxon>Clostridia</taxon>
        <taxon>Candidatus Protoclostridium</taxon>
    </lineage>
</organism>
<reference evidence="10" key="2">
    <citation type="submission" date="2021-04" db="EMBL/GenBank/DDBJ databases">
        <authorList>
            <person name="Gilroy R."/>
        </authorList>
    </citation>
    <scope>NUCLEOTIDE SEQUENCE</scope>
    <source>
        <strain evidence="10">12435</strain>
    </source>
</reference>
<accession>A0A9D1Q0I5</accession>
<dbReference type="EC" id="2.1.3.2" evidence="7"/>
<dbReference type="SUPFAM" id="SSF53671">
    <property type="entry name" value="Aspartate/ornithine carbamoyltransferase"/>
    <property type="match status" value="1"/>
</dbReference>
<dbReference type="Gene3D" id="3.40.50.1370">
    <property type="entry name" value="Aspartate/ornithine carbamoyltransferase"/>
    <property type="match status" value="2"/>
</dbReference>
<dbReference type="NCBIfam" id="TIGR00670">
    <property type="entry name" value="asp_carb_tr"/>
    <property type="match status" value="1"/>
</dbReference>
<evidence type="ECO:0000259" key="9">
    <source>
        <dbReference type="Pfam" id="PF02729"/>
    </source>
</evidence>
<proteinExistence type="inferred from homology"/>
<feature type="binding site" evidence="7">
    <location>
        <position position="134"/>
    </location>
    <ligand>
        <name>carbamoyl phosphate</name>
        <dbReference type="ChEBI" id="CHEBI:58228"/>
    </ligand>
</feature>
<dbReference type="EMBL" id="DXHS01000023">
    <property type="protein sequence ID" value="HIW01982.1"/>
    <property type="molecule type" value="Genomic_DNA"/>
</dbReference>
<dbReference type="GO" id="GO:0044205">
    <property type="term" value="P:'de novo' UMP biosynthetic process"/>
    <property type="evidence" value="ECO:0007669"/>
    <property type="project" value="UniProtKB-UniRule"/>
</dbReference>
<feature type="binding site" evidence="7">
    <location>
        <position position="84"/>
    </location>
    <ligand>
        <name>L-aspartate</name>
        <dbReference type="ChEBI" id="CHEBI:29991"/>
    </ligand>
</feature>
<dbReference type="PRINTS" id="PR00100">
    <property type="entry name" value="AOTCASE"/>
</dbReference>
<feature type="binding site" evidence="7">
    <location>
        <position position="56"/>
    </location>
    <ligand>
        <name>carbamoyl phosphate</name>
        <dbReference type="ChEBI" id="CHEBI:58228"/>
    </ligand>
</feature>
<dbReference type="FunFam" id="3.40.50.1370:FF:000007">
    <property type="entry name" value="Aspartate carbamoyltransferase"/>
    <property type="match status" value="1"/>
</dbReference>
<dbReference type="GO" id="GO:0004070">
    <property type="term" value="F:aspartate carbamoyltransferase activity"/>
    <property type="evidence" value="ECO:0007669"/>
    <property type="project" value="UniProtKB-UniRule"/>
</dbReference>
<evidence type="ECO:0000313" key="11">
    <source>
        <dbReference type="Proteomes" id="UP000823990"/>
    </source>
</evidence>
<comment type="caution">
    <text evidence="10">The sequence shown here is derived from an EMBL/GenBank/DDBJ whole genome shotgun (WGS) entry which is preliminary data.</text>
</comment>
<dbReference type="GO" id="GO:0006207">
    <property type="term" value="P:'de novo' pyrimidine nucleobase biosynthetic process"/>
    <property type="evidence" value="ECO:0007669"/>
    <property type="project" value="InterPro"/>
</dbReference>
<dbReference type="InterPro" id="IPR006132">
    <property type="entry name" value="Asp/Orn_carbamoyltranf_P-bd"/>
</dbReference>
<dbReference type="GO" id="GO:0006520">
    <property type="term" value="P:amino acid metabolic process"/>
    <property type="evidence" value="ECO:0007669"/>
    <property type="project" value="InterPro"/>
</dbReference>
<gene>
    <name evidence="7" type="primary">pyrB</name>
    <name evidence="10" type="ORF">H9892_01420</name>
</gene>
<dbReference type="GO" id="GO:0005829">
    <property type="term" value="C:cytosol"/>
    <property type="evidence" value="ECO:0007669"/>
    <property type="project" value="TreeGrafter"/>
</dbReference>
<dbReference type="HAMAP" id="MF_00001">
    <property type="entry name" value="Asp_carb_tr"/>
    <property type="match status" value="1"/>
</dbReference>
<dbReference type="Proteomes" id="UP000823990">
    <property type="component" value="Unassembled WGS sequence"/>
</dbReference>
<comment type="similarity">
    <text evidence="2 7">Belongs to the aspartate/ornithine carbamoyltransferase superfamily. ATCase family.</text>
</comment>
<evidence type="ECO:0000313" key="10">
    <source>
        <dbReference type="EMBL" id="HIW01982.1"/>
    </source>
</evidence>
<feature type="binding site" evidence="7">
    <location>
        <position position="137"/>
    </location>
    <ligand>
        <name>carbamoyl phosphate</name>
        <dbReference type="ChEBI" id="CHEBI:58228"/>
    </ligand>
</feature>
<comment type="subunit">
    <text evidence="7">Heterododecamer (2C3:3R2) of six catalytic PyrB chains organized as two trimers (C3), and six regulatory PyrI chains organized as three dimers (R2).</text>
</comment>
<dbReference type="PRINTS" id="PR00101">
    <property type="entry name" value="ATCASE"/>
</dbReference>
<comment type="catalytic activity">
    <reaction evidence="6 7">
        <text>carbamoyl phosphate + L-aspartate = N-carbamoyl-L-aspartate + phosphate + H(+)</text>
        <dbReference type="Rhea" id="RHEA:20013"/>
        <dbReference type="ChEBI" id="CHEBI:15378"/>
        <dbReference type="ChEBI" id="CHEBI:29991"/>
        <dbReference type="ChEBI" id="CHEBI:32814"/>
        <dbReference type="ChEBI" id="CHEBI:43474"/>
        <dbReference type="ChEBI" id="CHEBI:58228"/>
        <dbReference type="EC" id="2.1.3.2"/>
    </reaction>
</comment>
<dbReference type="NCBIfam" id="NF002032">
    <property type="entry name" value="PRK00856.1"/>
    <property type="match status" value="1"/>
</dbReference>
<name>A0A9D1Q0I5_9FIRM</name>
<feature type="binding site" evidence="7">
    <location>
        <position position="57"/>
    </location>
    <ligand>
        <name>carbamoyl phosphate</name>
        <dbReference type="ChEBI" id="CHEBI:58228"/>
    </ligand>
</feature>
<evidence type="ECO:0000256" key="5">
    <source>
        <dbReference type="ARBA" id="ARBA00043884"/>
    </source>
</evidence>
<dbReference type="InterPro" id="IPR002082">
    <property type="entry name" value="Asp_carbamoyltransf"/>
</dbReference>
<comment type="pathway">
    <text evidence="1 7">Pyrimidine metabolism; UMP biosynthesis via de novo pathway; (S)-dihydroorotate from bicarbonate: step 2/3.</text>
</comment>
<evidence type="ECO:0000256" key="6">
    <source>
        <dbReference type="ARBA" id="ARBA00048859"/>
    </source>
</evidence>
<feature type="binding site" evidence="7">
    <location>
        <position position="221"/>
    </location>
    <ligand>
        <name>L-aspartate</name>
        <dbReference type="ChEBI" id="CHEBI:29991"/>
    </ligand>
</feature>
<feature type="binding site" evidence="7">
    <location>
        <position position="263"/>
    </location>
    <ligand>
        <name>carbamoyl phosphate</name>
        <dbReference type="ChEBI" id="CHEBI:58228"/>
    </ligand>
</feature>
<dbReference type="GO" id="GO:0016597">
    <property type="term" value="F:amino acid binding"/>
    <property type="evidence" value="ECO:0007669"/>
    <property type="project" value="InterPro"/>
</dbReference>
<reference evidence="10" key="1">
    <citation type="journal article" date="2021" name="PeerJ">
        <title>Extensive microbial diversity within the chicken gut microbiome revealed by metagenomics and culture.</title>
        <authorList>
            <person name="Gilroy R."/>
            <person name="Ravi A."/>
            <person name="Getino M."/>
            <person name="Pursley I."/>
            <person name="Horton D.L."/>
            <person name="Alikhan N.F."/>
            <person name="Baker D."/>
            <person name="Gharbi K."/>
            <person name="Hall N."/>
            <person name="Watson M."/>
            <person name="Adriaenssens E.M."/>
            <person name="Foster-Nyarko E."/>
            <person name="Jarju S."/>
            <person name="Secka A."/>
            <person name="Antonio M."/>
            <person name="Oren A."/>
            <person name="Chaudhuri R.R."/>
            <person name="La Ragione R."/>
            <person name="Hildebrand F."/>
            <person name="Pallen M.J."/>
        </authorList>
    </citation>
    <scope>NUCLEOTIDE SEQUENCE</scope>
    <source>
        <strain evidence="10">12435</strain>
    </source>
</reference>
<dbReference type="PANTHER" id="PTHR45753:SF6">
    <property type="entry name" value="ASPARTATE CARBAMOYLTRANSFERASE"/>
    <property type="match status" value="1"/>
</dbReference>
<dbReference type="AlphaFoldDB" id="A0A9D1Q0I5"/>
<feature type="binding site" evidence="7">
    <location>
        <position position="167"/>
    </location>
    <ligand>
        <name>L-aspartate</name>
        <dbReference type="ChEBI" id="CHEBI:29991"/>
    </ligand>
</feature>
<dbReference type="InterPro" id="IPR006130">
    <property type="entry name" value="Asp/Orn_carbamoylTrfase"/>
</dbReference>
<dbReference type="PROSITE" id="PS00097">
    <property type="entry name" value="CARBAMOYLTRANSFERASE"/>
    <property type="match status" value="1"/>
</dbReference>
<comment type="function">
    <text evidence="5 7">Catalyzes the condensation of carbamoyl phosphate and aspartate to form carbamoyl aspartate and inorganic phosphate, the committed step in the de novo pyrimidine nucleotide biosynthesis pathway.</text>
</comment>
<keyword evidence="3 7" id="KW-0808">Transferase</keyword>